<evidence type="ECO:0000313" key="2">
    <source>
        <dbReference type="Proteomes" id="UP000430692"/>
    </source>
</evidence>
<accession>A0A6I4VV19</accession>
<organism evidence="1 2">
    <name type="scientific">Shimazuella alba</name>
    <dbReference type="NCBI Taxonomy" id="2690964"/>
    <lineage>
        <taxon>Bacteria</taxon>
        <taxon>Bacillati</taxon>
        <taxon>Bacillota</taxon>
        <taxon>Bacilli</taxon>
        <taxon>Bacillales</taxon>
        <taxon>Thermoactinomycetaceae</taxon>
        <taxon>Shimazuella</taxon>
    </lineage>
</organism>
<name>A0A6I4VV19_9BACL</name>
<dbReference type="Proteomes" id="UP000430692">
    <property type="component" value="Unassembled WGS sequence"/>
</dbReference>
<protein>
    <submittedName>
        <fullName evidence="1">Uncharacterized protein</fullName>
    </submittedName>
</protein>
<reference evidence="1 2" key="1">
    <citation type="submission" date="2019-12" db="EMBL/GenBank/DDBJ databases">
        <title>Whole-genome analyses of novel actinobacteria.</title>
        <authorList>
            <person name="Sahin N."/>
            <person name="Saygin H."/>
        </authorList>
    </citation>
    <scope>NUCLEOTIDE SEQUENCE [LARGE SCALE GENOMIC DNA]</scope>
    <source>
        <strain evidence="1 2">KC615</strain>
    </source>
</reference>
<proteinExistence type="predicted"/>
<sequence>MRKREHFSFLDGYKLALLISPRSPFFEDVAVSDFPKITPFDEEPGSHIFFQTEKQTEEYQRKIKGVALRSYDFHMIVGENLGFPKRSVEYFAKMRALEDKIGYYPEDERLNGLGIIWAGFFFASHLDYAEQEAKWLFDTYQHEKAIGLPLYIWTKESSYKAVREQKEMATA</sequence>
<keyword evidence="2" id="KW-1185">Reference proteome</keyword>
<dbReference type="AlphaFoldDB" id="A0A6I4VV19"/>
<dbReference type="EMBL" id="WUUL01000009">
    <property type="protein sequence ID" value="MXQ54843.1"/>
    <property type="molecule type" value="Genomic_DNA"/>
</dbReference>
<gene>
    <name evidence="1" type="ORF">GSM42_14185</name>
</gene>
<evidence type="ECO:0000313" key="1">
    <source>
        <dbReference type="EMBL" id="MXQ54843.1"/>
    </source>
</evidence>
<dbReference type="RefSeq" id="WP_160802186.1">
    <property type="nucleotide sequence ID" value="NZ_WUUL01000009.1"/>
</dbReference>
<comment type="caution">
    <text evidence="1">The sequence shown here is derived from an EMBL/GenBank/DDBJ whole genome shotgun (WGS) entry which is preliminary data.</text>
</comment>